<reference evidence="2 3" key="1">
    <citation type="journal article" date="2010" name="Cell Res.">
        <title>Complete genome sequence of the rifamycin SV-producing Amycolatopsis mediterranei U32 revealed its genetic characteristics in phylogeny and metabolism.</title>
        <authorList>
            <person name="Zhao W."/>
            <person name="Zhong Y."/>
            <person name="Yuan H."/>
            <person name="Wang J."/>
            <person name="Zheng H."/>
            <person name="Wang Y."/>
            <person name="Cen X."/>
            <person name="Xu F."/>
            <person name="Bai J."/>
            <person name="Han X."/>
            <person name="Lu G."/>
            <person name="Zhu Y."/>
            <person name="Shao Z."/>
            <person name="Yan H."/>
            <person name="Li C."/>
            <person name="Peng N."/>
            <person name="Zhang Z."/>
            <person name="Zhang Y."/>
            <person name="Lin W."/>
            <person name="Fan Y."/>
            <person name="Qin Z."/>
            <person name="Hu Y."/>
            <person name="Zhu B."/>
            <person name="Wang S."/>
            <person name="Ding X."/>
            <person name="Zhao G.P."/>
        </authorList>
    </citation>
    <scope>NUCLEOTIDE SEQUENCE [LARGE SCALE GENOMIC DNA]</scope>
    <source>
        <strain evidence="3">U-32</strain>
    </source>
</reference>
<dbReference type="eggNOG" id="COG2226">
    <property type="taxonomic scope" value="Bacteria"/>
</dbReference>
<sequence>MAPDRLAAALARLDEHRELHLPLRRTDLLGRLALRFLWKRQVKWQVEANLAVRDALVAVHELVRAHHEQLGEAGGHGVVRVDHLARELDQLRQQDQTMTAGLNQRLYSGLGRLETQLSDLRLQQAQTAEAETDAEQRLKSLEAQVAALSSTAADVRLRHAQLDVALDRIRAGQPVPEVAPAVADRESFLELALSELLDGPADHVRTARRAHLPLVSAAREAGATGPVFDAAPARGEWLEVLRSAGLPYRAASGNSLVRQHCAGLGLDVEPAEPLAALAAVPQRSLGAVTAFRFAERLTPGAFARFADLAATALQPGGVLLVELPGDGEAGLDPFAVTPPHPIYLRFVAESAGFGDVEVRASEPVGGLGERRCLIARR</sequence>
<name>A0A0H3CTH3_AMYMU</name>
<evidence type="ECO:0008006" key="4">
    <source>
        <dbReference type="Google" id="ProtNLM"/>
    </source>
</evidence>
<proteinExistence type="predicted"/>
<dbReference type="Gene3D" id="3.40.50.150">
    <property type="entry name" value="Vaccinia Virus protein VP39"/>
    <property type="match status" value="1"/>
</dbReference>
<dbReference type="GeneID" id="92867915"/>
<dbReference type="InterPro" id="IPR029063">
    <property type="entry name" value="SAM-dependent_MTases_sf"/>
</dbReference>
<dbReference type="KEGG" id="amd:AMED_0118"/>
<dbReference type="EMBL" id="CP002000">
    <property type="protein sequence ID" value="ADJ41942.1"/>
    <property type="molecule type" value="Genomic_DNA"/>
</dbReference>
<evidence type="ECO:0000256" key="1">
    <source>
        <dbReference type="SAM" id="Coils"/>
    </source>
</evidence>
<dbReference type="OrthoDB" id="9781225at2"/>
<evidence type="ECO:0000313" key="2">
    <source>
        <dbReference type="EMBL" id="ADJ41942.1"/>
    </source>
</evidence>
<dbReference type="AlphaFoldDB" id="A0A0H3CTH3"/>
<dbReference type="Proteomes" id="UP000000328">
    <property type="component" value="Chromosome"/>
</dbReference>
<keyword evidence="1" id="KW-0175">Coiled coil</keyword>
<dbReference type="RefSeq" id="WP_013222069.1">
    <property type="nucleotide sequence ID" value="NC_014318.1"/>
</dbReference>
<feature type="coiled-coil region" evidence="1">
    <location>
        <begin position="124"/>
        <end position="158"/>
    </location>
</feature>
<organism evidence="2 3">
    <name type="scientific">Amycolatopsis mediterranei (strain U-32)</name>
    <dbReference type="NCBI Taxonomy" id="749927"/>
    <lineage>
        <taxon>Bacteria</taxon>
        <taxon>Bacillati</taxon>
        <taxon>Actinomycetota</taxon>
        <taxon>Actinomycetes</taxon>
        <taxon>Pseudonocardiales</taxon>
        <taxon>Pseudonocardiaceae</taxon>
        <taxon>Amycolatopsis</taxon>
    </lineage>
</organism>
<gene>
    <name evidence="2" type="ordered locus">AMED_0118</name>
</gene>
<accession>A0A0H3CTH3</accession>
<protein>
    <recommendedName>
        <fullName evidence="4">Methyltransferase type 11 domain-containing protein</fullName>
    </recommendedName>
</protein>
<dbReference type="HOGENOM" id="CLU_732884_0_0_11"/>
<dbReference type="PATRIC" id="fig|749927.5.peg.121"/>
<evidence type="ECO:0000313" key="3">
    <source>
        <dbReference type="Proteomes" id="UP000000328"/>
    </source>
</evidence>